<dbReference type="PROSITE" id="PS50005">
    <property type="entry name" value="TPR"/>
    <property type="match status" value="1"/>
</dbReference>
<feature type="chain" id="PRO_5046004329" evidence="3">
    <location>
        <begin position="19"/>
        <end position="213"/>
    </location>
</feature>
<dbReference type="InterPro" id="IPR019734">
    <property type="entry name" value="TPR_rpt"/>
</dbReference>
<feature type="compositionally biased region" description="Low complexity" evidence="2">
    <location>
        <begin position="65"/>
        <end position="77"/>
    </location>
</feature>
<gene>
    <name evidence="4" type="ORF">ABC977_08290</name>
</gene>
<feature type="repeat" description="TPR" evidence="1">
    <location>
        <begin position="112"/>
        <end position="145"/>
    </location>
</feature>
<keyword evidence="5" id="KW-1185">Reference proteome</keyword>
<evidence type="ECO:0000313" key="4">
    <source>
        <dbReference type="EMBL" id="MEY6432402.1"/>
    </source>
</evidence>
<dbReference type="EMBL" id="JBDKXB010000008">
    <property type="protein sequence ID" value="MEY6432402.1"/>
    <property type="molecule type" value="Genomic_DNA"/>
</dbReference>
<dbReference type="Gene3D" id="1.25.40.10">
    <property type="entry name" value="Tetratricopeptide repeat domain"/>
    <property type="match status" value="1"/>
</dbReference>
<feature type="signal peptide" evidence="3">
    <location>
        <begin position="1"/>
        <end position="18"/>
    </location>
</feature>
<comment type="caution">
    <text evidence="4">The sequence shown here is derived from an EMBL/GenBank/DDBJ whole genome shotgun (WGS) entry which is preliminary data.</text>
</comment>
<dbReference type="RefSeq" id="WP_369666789.1">
    <property type="nucleotide sequence ID" value="NZ_JBDKXB010000008.1"/>
</dbReference>
<feature type="region of interest" description="Disordered" evidence="2">
    <location>
        <begin position="29"/>
        <end position="90"/>
    </location>
</feature>
<name>A0ABV4BGD8_9GAMM</name>
<dbReference type="InterPro" id="IPR011990">
    <property type="entry name" value="TPR-like_helical_dom_sf"/>
</dbReference>
<organism evidence="4 5">
    <name type="scientific">Thioalkalicoccus limnaeus</name>
    <dbReference type="NCBI Taxonomy" id="120681"/>
    <lineage>
        <taxon>Bacteria</taxon>
        <taxon>Pseudomonadati</taxon>
        <taxon>Pseudomonadota</taxon>
        <taxon>Gammaproteobacteria</taxon>
        <taxon>Chromatiales</taxon>
        <taxon>Chromatiaceae</taxon>
        <taxon>Thioalkalicoccus</taxon>
    </lineage>
</organism>
<feature type="compositionally biased region" description="Pro residues" evidence="2">
    <location>
        <begin position="41"/>
        <end position="52"/>
    </location>
</feature>
<keyword evidence="3" id="KW-0732">Signal</keyword>
<evidence type="ECO:0000313" key="5">
    <source>
        <dbReference type="Proteomes" id="UP001564408"/>
    </source>
</evidence>
<evidence type="ECO:0000256" key="1">
    <source>
        <dbReference type="PROSITE-ProRule" id="PRU00339"/>
    </source>
</evidence>
<evidence type="ECO:0000256" key="2">
    <source>
        <dbReference type="SAM" id="MobiDB-lite"/>
    </source>
</evidence>
<sequence>MLRSLIVCVIVIGLAACAAPTRTGPPAPIVSAPTGPAPGAAVPPAPAAPPAQPVETFAYHPPSPTAEGPAPEAPTVPDRTSSDRAATEGPSLAMAAPQGSDLAAGTGLPAAADSLRRQAESQRQAGDYAGAAASLERALRIAPQSAYLWNRLARVRLEQGLVSQAGNLAARSNTLAGDQPQLQQDNWAMIGVARRTAGDAEGAAEAERRARGG</sequence>
<keyword evidence="1" id="KW-0802">TPR repeat</keyword>
<reference evidence="4 5" key="1">
    <citation type="submission" date="2024-05" db="EMBL/GenBank/DDBJ databases">
        <title>Genome Sequence and Characterization of the New Strain Purple Sulfur Bacterium of Genus Thioalkalicoccus.</title>
        <authorList>
            <person name="Bryantseva I.A."/>
            <person name="Kyndt J.A."/>
            <person name="Imhoff J.F."/>
        </authorList>
    </citation>
    <scope>NUCLEOTIDE SEQUENCE [LARGE SCALE GENOMIC DNA]</scope>
    <source>
        <strain evidence="4 5">Um2</strain>
    </source>
</reference>
<dbReference type="Proteomes" id="UP001564408">
    <property type="component" value="Unassembled WGS sequence"/>
</dbReference>
<dbReference type="PROSITE" id="PS51257">
    <property type="entry name" value="PROKAR_LIPOPROTEIN"/>
    <property type="match status" value="1"/>
</dbReference>
<protein>
    <submittedName>
        <fullName evidence="4">Tetratricopeptide repeat protein</fullName>
    </submittedName>
</protein>
<dbReference type="SUPFAM" id="SSF48452">
    <property type="entry name" value="TPR-like"/>
    <property type="match status" value="1"/>
</dbReference>
<proteinExistence type="predicted"/>
<dbReference type="Pfam" id="PF14559">
    <property type="entry name" value="TPR_19"/>
    <property type="match status" value="1"/>
</dbReference>
<accession>A0ABV4BGD8</accession>
<evidence type="ECO:0000256" key="3">
    <source>
        <dbReference type="SAM" id="SignalP"/>
    </source>
</evidence>